<sequence>MFRDPARAFRLIAAAEACSWLGLLIGMLFKYSLTHNPVGVKVFGPIHGMLFLAYLATLLVVAQRERWSRARLVVGAGAAVPPFASLIFERWVARRRAAARAGAPALEPVGTGTGSGA</sequence>
<evidence type="ECO:0000313" key="9">
    <source>
        <dbReference type="Proteomes" id="UP000599074"/>
    </source>
</evidence>
<dbReference type="Proteomes" id="UP000599074">
    <property type="component" value="Unassembled WGS sequence"/>
</dbReference>
<feature type="domain" description="DUF3817" evidence="7">
    <location>
        <begin position="7"/>
        <end position="94"/>
    </location>
</feature>
<dbReference type="PANTHER" id="PTHR40077">
    <property type="entry name" value="MEMBRANE PROTEIN-RELATED"/>
    <property type="match status" value="1"/>
</dbReference>
<feature type="transmembrane region" description="Helical" evidence="6">
    <location>
        <begin position="12"/>
        <end position="31"/>
    </location>
</feature>
<evidence type="ECO:0000256" key="5">
    <source>
        <dbReference type="ARBA" id="ARBA00023136"/>
    </source>
</evidence>
<evidence type="ECO:0000256" key="3">
    <source>
        <dbReference type="ARBA" id="ARBA00022692"/>
    </source>
</evidence>
<evidence type="ECO:0000259" key="7">
    <source>
        <dbReference type="Pfam" id="PF12823"/>
    </source>
</evidence>
<protein>
    <submittedName>
        <fullName evidence="8">Membrane protein</fullName>
    </submittedName>
</protein>
<evidence type="ECO:0000256" key="4">
    <source>
        <dbReference type="ARBA" id="ARBA00022989"/>
    </source>
</evidence>
<evidence type="ECO:0000256" key="6">
    <source>
        <dbReference type="SAM" id="Phobius"/>
    </source>
</evidence>
<name>A0A8J3TME4_9ACTN</name>
<dbReference type="AlphaFoldDB" id="A0A8J3TME4"/>
<gene>
    <name evidence="8" type="ORF">Pme01_35820</name>
</gene>
<dbReference type="Pfam" id="PF12823">
    <property type="entry name" value="DUF3817"/>
    <property type="match status" value="1"/>
</dbReference>
<evidence type="ECO:0000256" key="1">
    <source>
        <dbReference type="ARBA" id="ARBA00004651"/>
    </source>
</evidence>
<dbReference type="NCBIfam" id="TIGR03954">
    <property type="entry name" value="integ_memb_HG"/>
    <property type="match status" value="1"/>
</dbReference>
<keyword evidence="4 6" id="KW-1133">Transmembrane helix</keyword>
<dbReference type="RefSeq" id="WP_168116120.1">
    <property type="nucleotide sequence ID" value="NZ_BOON01000032.1"/>
</dbReference>
<reference evidence="8" key="1">
    <citation type="submission" date="2021-01" db="EMBL/GenBank/DDBJ databases">
        <title>Whole genome shotgun sequence of Planosporangium mesophilum NBRC 109066.</title>
        <authorList>
            <person name="Komaki H."/>
            <person name="Tamura T."/>
        </authorList>
    </citation>
    <scope>NUCLEOTIDE SEQUENCE</scope>
    <source>
        <strain evidence="8">NBRC 109066</strain>
    </source>
</reference>
<feature type="transmembrane region" description="Helical" evidence="6">
    <location>
        <begin position="43"/>
        <end position="62"/>
    </location>
</feature>
<keyword evidence="5 6" id="KW-0472">Membrane</keyword>
<keyword evidence="2" id="KW-1003">Cell membrane</keyword>
<comment type="caution">
    <text evidence="8">The sequence shown here is derived from an EMBL/GenBank/DDBJ whole genome shotgun (WGS) entry which is preliminary data.</text>
</comment>
<comment type="subcellular location">
    <subcellularLocation>
        <location evidence="1">Cell membrane</location>
        <topology evidence="1">Multi-pass membrane protein</topology>
    </subcellularLocation>
</comment>
<keyword evidence="9" id="KW-1185">Reference proteome</keyword>
<dbReference type="GO" id="GO:0005886">
    <property type="term" value="C:plasma membrane"/>
    <property type="evidence" value="ECO:0007669"/>
    <property type="project" value="UniProtKB-SubCell"/>
</dbReference>
<accession>A0A8J3TME4</accession>
<keyword evidence="3 6" id="KW-0812">Transmembrane</keyword>
<proteinExistence type="predicted"/>
<dbReference type="EMBL" id="BOON01000032">
    <property type="protein sequence ID" value="GII23985.1"/>
    <property type="molecule type" value="Genomic_DNA"/>
</dbReference>
<dbReference type="InterPro" id="IPR023845">
    <property type="entry name" value="DUF3817_TM"/>
</dbReference>
<organism evidence="8 9">
    <name type="scientific">Planosporangium mesophilum</name>
    <dbReference type="NCBI Taxonomy" id="689768"/>
    <lineage>
        <taxon>Bacteria</taxon>
        <taxon>Bacillati</taxon>
        <taxon>Actinomycetota</taxon>
        <taxon>Actinomycetes</taxon>
        <taxon>Micromonosporales</taxon>
        <taxon>Micromonosporaceae</taxon>
        <taxon>Planosporangium</taxon>
    </lineage>
</organism>
<dbReference type="PANTHER" id="PTHR40077:SF1">
    <property type="entry name" value="MEMBRANE PROTEIN"/>
    <property type="match status" value="1"/>
</dbReference>
<evidence type="ECO:0000256" key="2">
    <source>
        <dbReference type="ARBA" id="ARBA00022475"/>
    </source>
</evidence>
<evidence type="ECO:0000313" key="8">
    <source>
        <dbReference type="EMBL" id="GII23985.1"/>
    </source>
</evidence>